<dbReference type="InterPro" id="IPR028362">
    <property type="entry name" value="AlgI"/>
</dbReference>
<feature type="transmembrane region" description="Helical" evidence="9">
    <location>
        <begin position="140"/>
        <end position="163"/>
    </location>
</feature>
<proteinExistence type="inferred from homology"/>
<feature type="transmembrane region" description="Helical" evidence="9">
    <location>
        <begin position="373"/>
        <end position="388"/>
    </location>
</feature>
<keyword evidence="11" id="KW-1185">Reference proteome</keyword>
<name>A0A3E0DZS9_9BACT</name>
<feature type="transmembrane region" description="Helical" evidence="9">
    <location>
        <begin position="394"/>
        <end position="411"/>
    </location>
</feature>
<feature type="transmembrane region" description="Helical" evidence="9">
    <location>
        <begin position="475"/>
        <end position="496"/>
    </location>
</feature>
<evidence type="ECO:0000256" key="6">
    <source>
        <dbReference type="ARBA" id="ARBA00023136"/>
    </source>
</evidence>
<keyword evidence="5 9" id="KW-1133">Transmembrane helix</keyword>
<dbReference type="EMBL" id="QUNF01000004">
    <property type="protein sequence ID" value="REG91508.1"/>
    <property type="molecule type" value="Genomic_DNA"/>
</dbReference>
<sequence length="536" mass="61739">MLFNSFTFLLFLPIVFLLYWFVFKESLKLQNAFLLLASYVFYGWWDWRFLGLIIASSTVDYWCGLKMGHLVVGSSGNVIARSNDEAISSPDRLLQVDNDSNKSASEDNHRNDASGTGHPSPDTTDHRSLTTENWFSGRKLYLTISLAFNLGLLGFFKYFNFFIDSAADFISVLGFQPHISTLNLILPVGISFYTFQTLSYSIDVYRGNLKPTKDPIAFFTFVAFFPQLVAGPIERASNLLPQFFKKREFEYQQGSDGMKLILWGLFKKMVIADNCALVVNPIFENYQTASGLELIMGAILFGFQIYGDFSGYSDIAIGVAKLFGFDLMTNFRTPYFSRDIAEFWRRWHISLSTWFRDYVYIPLGGSRVTKAKAIRNIFIVFLVSGFWHGANWTFIAWGGIHAALFIPIFLIGKNRAHLHEGEHLIPSIKEVFQMVLTFSLVCIAWVFFRSDTVGEAWGYLSGMATNSFLPSNFGWLGYDLRLALFLFLVLEWVGRYQFNWLERLQGKWYRYPSYMIITGFIIWLGTNENQFIYFQF</sequence>
<evidence type="ECO:0000256" key="9">
    <source>
        <dbReference type="SAM" id="Phobius"/>
    </source>
</evidence>
<keyword evidence="4 9" id="KW-0812">Transmembrane</keyword>
<comment type="similarity">
    <text evidence="2 7">Belongs to the membrane-bound acyltransferase family.</text>
</comment>
<dbReference type="InterPro" id="IPR051085">
    <property type="entry name" value="MB_O-acyltransferase"/>
</dbReference>
<gene>
    <name evidence="10" type="ORF">C8N25_104122</name>
</gene>
<accession>A0A3E0DZS9</accession>
<comment type="subcellular location">
    <subcellularLocation>
        <location evidence="1">Cell membrane</location>
        <topology evidence="1">Multi-pass membrane protein</topology>
    </subcellularLocation>
</comment>
<keyword evidence="6 7" id="KW-0472">Membrane</keyword>
<evidence type="ECO:0000313" key="11">
    <source>
        <dbReference type="Proteomes" id="UP000256405"/>
    </source>
</evidence>
<evidence type="ECO:0000256" key="7">
    <source>
        <dbReference type="PIRNR" id="PIRNR016636"/>
    </source>
</evidence>
<dbReference type="InterPro" id="IPR004299">
    <property type="entry name" value="MBOAT_fam"/>
</dbReference>
<comment type="caution">
    <text evidence="10">The sequence shown here is derived from an EMBL/GenBank/DDBJ whole genome shotgun (WGS) entry which is preliminary data.</text>
</comment>
<evidence type="ECO:0000256" key="1">
    <source>
        <dbReference type="ARBA" id="ARBA00004651"/>
    </source>
</evidence>
<dbReference type="GO" id="GO:0005886">
    <property type="term" value="C:plasma membrane"/>
    <property type="evidence" value="ECO:0007669"/>
    <property type="project" value="UniProtKB-SubCell"/>
</dbReference>
<dbReference type="GO" id="GO:0016746">
    <property type="term" value="F:acyltransferase activity"/>
    <property type="evidence" value="ECO:0007669"/>
    <property type="project" value="UniProtKB-KW"/>
</dbReference>
<feature type="region of interest" description="Disordered" evidence="8">
    <location>
        <begin position="95"/>
        <end position="127"/>
    </location>
</feature>
<dbReference type="PANTHER" id="PTHR13285:SF18">
    <property type="entry name" value="PROTEIN-CYSTEINE N-PALMITOYLTRANSFERASE RASP"/>
    <property type="match status" value="1"/>
</dbReference>
<reference evidence="10 11" key="1">
    <citation type="submission" date="2018-08" db="EMBL/GenBank/DDBJ databases">
        <title>Genomic Encyclopedia of Archaeal and Bacterial Type Strains, Phase II (KMG-II): from individual species to whole genera.</title>
        <authorList>
            <person name="Goeker M."/>
        </authorList>
    </citation>
    <scope>NUCLEOTIDE SEQUENCE [LARGE SCALE GENOMIC DNA]</scope>
    <source>
        <strain evidence="10 11">DSM 15986</strain>
    </source>
</reference>
<dbReference type="AlphaFoldDB" id="A0A3E0DZS9"/>
<feature type="transmembrane region" description="Helical" evidence="9">
    <location>
        <begin position="508"/>
        <end position="526"/>
    </location>
</feature>
<evidence type="ECO:0000256" key="3">
    <source>
        <dbReference type="ARBA" id="ARBA00022475"/>
    </source>
</evidence>
<dbReference type="Proteomes" id="UP000256405">
    <property type="component" value="Unassembled WGS sequence"/>
</dbReference>
<dbReference type="InterPro" id="IPR024194">
    <property type="entry name" value="Ac/AlaTfrase_AlgI/DltB"/>
</dbReference>
<evidence type="ECO:0000256" key="8">
    <source>
        <dbReference type="SAM" id="MobiDB-lite"/>
    </source>
</evidence>
<evidence type="ECO:0000256" key="4">
    <source>
        <dbReference type="ARBA" id="ARBA00022692"/>
    </source>
</evidence>
<dbReference type="GO" id="GO:0042121">
    <property type="term" value="P:alginic acid biosynthetic process"/>
    <property type="evidence" value="ECO:0007669"/>
    <property type="project" value="InterPro"/>
</dbReference>
<dbReference type="RefSeq" id="WP_240510850.1">
    <property type="nucleotide sequence ID" value="NZ_MSSW01000010.1"/>
</dbReference>
<dbReference type="PIRSF" id="PIRSF500217">
    <property type="entry name" value="AlgI"/>
    <property type="match status" value="1"/>
</dbReference>
<keyword evidence="3 7" id="KW-1003">Cell membrane</keyword>
<feature type="transmembrane region" description="Helical" evidence="9">
    <location>
        <begin position="175"/>
        <end position="195"/>
    </location>
</feature>
<organism evidence="10 11">
    <name type="scientific">Algoriphagus antarcticus</name>
    <dbReference type="NCBI Taxonomy" id="238540"/>
    <lineage>
        <taxon>Bacteria</taxon>
        <taxon>Pseudomonadati</taxon>
        <taxon>Bacteroidota</taxon>
        <taxon>Cytophagia</taxon>
        <taxon>Cytophagales</taxon>
        <taxon>Cyclobacteriaceae</taxon>
        <taxon>Algoriphagus</taxon>
    </lineage>
</organism>
<feature type="transmembrane region" description="Helical" evidence="9">
    <location>
        <begin position="431"/>
        <end position="448"/>
    </location>
</feature>
<dbReference type="PIRSF" id="PIRSF016636">
    <property type="entry name" value="AlgI_DltB"/>
    <property type="match status" value="1"/>
</dbReference>
<protein>
    <submittedName>
        <fullName evidence="10">D-alanyl-lipoteichoic acid acyltransferase DltB (MBOAT superfamily)</fullName>
    </submittedName>
</protein>
<keyword evidence="7 10" id="KW-0808">Transferase</keyword>
<feature type="transmembrane region" description="Helical" evidence="9">
    <location>
        <begin position="6"/>
        <end position="22"/>
    </location>
</feature>
<dbReference type="Pfam" id="PF03062">
    <property type="entry name" value="MBOAT"/>
    <property type="match status" value="1"/>
</dbReference>
<evidence type="ECO:0000313" key="10">
    <source>
        <dbReference type="EMBL" id="REG91508.1"/>
    </source>
</evidence>
<dbReference type="PANTHER" id="PTHR13285">
    <property type="entry name" value="ACYLTRANSFERASE"/>
    <property type="match status" value="1"/>
</dbReference>
<evidence type="ECO:0000256" key="5">
    <source>
        <dbReference type="ARBA" id="ARBA00022989"/>
    </source>
</evidence>
<keyword evidence="7 10" id="KW-0012">Acyltransferase</keyword>
<evidence type="ECO:0000256" key="2">
    <source>
        <dbReference type="ARBA" id="ARBA00010323"/>
    </source>
</evidence>